<dbReference type="AlphaFoldDB" id="A0A075HTY3"/>
<organism evidence="1">
    <name type="scientific">uncultured marine group II/III euryarchaeote KM3_77_B08</name>
    <dbReference type="NCBI Taxonomy" id="1456508"/>
    <lineage>
        <taxon>Archaea</taxon>
        <taxon>Methanobacteriati</taxon>
        <taxon>Methanobacteriota</taxon>
        <taxon>environmental samples</taxon>
    </lineage>
</organism>
<reference evidence="1" key="1">
    <citation type="journal article" date="2014" name="Genome Biol. Evol.">
        <title>Pangenome evidence for extensive interdomain horizontal transfer affecting lineage core and shell genes in uncultured planktonic thaumarchaeota and euryarchaeota.</title>
        <authorList>
            <person name="Deschamps P."/>
            <person name="Zivanovic Y."/>
            <person name="Moreira D."/>
            <person name="Rodriguez-Valera F."/>
            <person name="Lopez-Garcia P."/>
        </authorList>
    </citation>
    <scope>NUCLEOTIDE SEQUENCE</scope>
</reference>
<name>A0A075HTY3_9EURY</name>
<proteinExistence type="predicted"/>
<accession>A0A075HTY3</accession>
<protein>
    <submittedName>
        <fullName evidence="1">Uncharacterized protein</fullName>
    </submittedName>
</protein>
<dbReference type="EMBL" id="KF901078">
    <property type="protein sequence ID" value="AIF17323.1"/>
    <property type="molecule type" value="Genomic_DNA"/>
</dbReference>
<sequence>MAALLALILVSGSLAGCTGDPGEGGGDEFDSEALQDLFDEHFQDFLNNTTITVINNYHNNTTYVVDDGDYSSTTNIEYNNTTINEGDETSTSTNNYNNQTENDYSALNYSFGGVAGGNGSGGGTLYLLDIQFTLADLMPNWAEIDHRNNTIGYAYTYYDYLTNSERTDVFTINCTDYYLVGSQSSNNSTQVSYWQDSSNYWDAWVDQYNQTIANMLQEAAYANYGSNSTGNNDYHVRVACDENYNPGGGFDNLLLFEIPIPAGVALSGFYDNYFRGLNEYVWGYQSHNSVYLGNGMYSHDGYGDIGWKETYYPRSDFCCGHTAFSVGFEFETMSWSYVYGGWVGGDENSTLSVSVNNIYPGYEYRLIAYFTMLPVVPLE</sequence>
<evidence type="ECO:0000313" key="1">
    <source>
        <dbReference type="EMBL" id="AIF17323.1"/>
    </source>
</evidence>